<comment type="caution">
    <text evidence="1">The sequence shown here is derived from an EMBL/GenBank/DDBJ whole genome shotgun (WGS) entry which is preliminary data.</text>
</comment>
<evidence type="ECO:0000313" key="1">
    <source>
        <dbReference type="EMBL" id="MEY9472347.1"/>
    </source>
</evidence>
<sequence>MTIRSRREIVTFKHPFHIRGMARELPAGPYEVVTDEEMIDGLSFAVWRRVATMITVPSEAVRGATELRPIGSVDLANAQRADVNR</sequence>
<gene>
    <name evidence="1" type="ORF">ABH992_004746</name>
</gene>
<name>A0ABV4GK64_9BRAD</name>
<organism evidence="1 2">
    <name type="scientific">Bradyrhizobium yuanmingense</name>
    <dbReference type="NCBI Taxonomy" id="108015"/>
    <lineage>
        <taxon>Bacteria</taxon>
        <taxon>Pseudomonadati</taxon>
        <taxon>Pseudomonadota</taxon>
        <taxon>Alphaproteobacteria</taxon>
        <taxon>Hyphomicrobiales</taxon>
        <taxon>Nitrobacteraceae</taxon>
        <taxon>Bradyrhizobium</taxon>
    </lineage>
</organism>
<reference evidence="1 2" key="1">
    <citation type="submission" date="2024-07" db="EMBL/GenBank/DDBJ databases">
        <title>Genomic Encyclopedia of Type Strains, Phase V (KMG-V): Genome sequencing to study the core and pangenomes of soil and plant-associated prokaryotes.</title>
        <authorList>
            <person name="Whitman W."/>
        </authorList>
    </citation>
    <scope>NUCLEOTIDE SEQUENCE [LARGE SCALE GENOMIC DNA]</scope>
    <source>
        <strain evidence="1 2">USDA 222</strain>
    </source>
</reference>
<protein>
    <submittedName>
        <fullName evidence="1">Uncharacterized protein</fullName>
    </submittedName>
</protein>
<dbReference type="Proteomes" id="UP001565474">
    <property type="component" value="Unassembled WGS sequence"/>
</dbReference>
<dbReference type="EMBL" id="JBGBZN010000002">
    <property type="protein sequence ID" value="MEY9472347.1"/>
    <property type="molecule type" value="Genomic_DNA"/>
</dbReference>
<evidence type="ECO:0000313" key="2">
    <source>
        <dbReference type="Proteomes" id="UP001565474"/>
    </source>
</evidence>
<proteinExistence type="predicted"/>
<dbReference type="RefSeq" id="WP_036036411.1">
    <property type="nucleotide sequence ID" value="NZ_JBGBYD010000002.1"/>
</dbReference>
<accession>A0ABV4GK64</accession>
<keyword evidence="2" id="KW-1185">Reference proteome</keyword>